<comment type="caution">
    <text evidence="2">The sequence shown here is derived from an EMBL/GenBank/DDBJ whole genome shotgun (WGS) entry which is preliminary data.</text>
</comment>
<dbReference type="AlphaFoldDB" id="A0AAW2UIH3"/>
<accession>A0AAW2UIH3</accession>
<evidence type="ECO:0000256" key="1">
    <source>
        <dbReference type="SAM" id="MobiDB-lite"/>
    </source>
</evidence>
<sequence>MSATSTAAVTPLDTLFKQKKTLRSKVRKELKSMDPALRSKEGNQLFPNKH</sequence>
<name>A0AAW2UIH3_9LAMI</name>
<reference evidence="2" key="2">
    <citation type="journal article" date="2024" name="Plant">
        <title>Genomic evolution and insights into agronomic trait innovations of Sesamum species.</title>
        <authorList>
            <person name="Miao H."/>
            <person name="Wang L."/>
            <person name="Qu L."/>
            <person name="Liu H."/>
            <person name="Sun Y."/>
            <person name="Le M."/>
            <person name="Wang Q."/>
            <person name="Wei S."/>
            <person name="Zheng Y."/>
            <person name="Lin W."/>
            <person name="Duan Y."/>
            <person name="Cao H."/>
            <person name="Xiong S."/>
            <person name="Wang X."/>
            <person name="Wei L."/>
            <person name="Li C."/>
            <person name="Ma Q."/>
            <person name="Ju M."/>
            <person name="Zhao R."/>
            <person name="Li G."/>
            <person name="Mu C."/>
            <person name="Tian Q."/>
            <person name="Mei H."/>
            <person name="Zhang T."/>
            <person name="Gao T."/>
            <person name="Zhang H."/>
        </authorList>
    </citation>
    <scope>NUCLEOTIDE SEQUENCE</scope>
    <source>
        <strain evidence="2">KEN1</strain>
    </source>
</reference>
<protein>
    <submittedName>
        <fullName evidence="2">Uncharacterized protein</fullName>
    </submittedName>
</protein>
<organism evidence="2">
    <name type="scientific">Sesamum latifolium</name>
    <dbReference type="NCBI Taxonomy" id="2727402"/>
    <lineage>
        <taxon>Eukaryota</taxon>
        <taxon>Viridiplantae</taxon>
        <taxon>Streptophyta</taxon>
        <taxon>Embryophyta</taxon>
        <taxon>Tracheophyta</taxon>
        <taxon>Spermatophyta</taxon>
        <taxon>Magnoliopsida</taxon>
        <taxon>eudicotyledons</taxon>
        <taxon>Gunneridae</taxon>
        <taxon>Pentapetalae</taxon>
        <taxon>asterids</taxon>
        <taxon>lamiids</taxon>
        <taxon>Lamiales</taxon>
        <taxon>Pedaliaceae</taxon>
        <taxon>Sesamum</taxon>
    </lineage>
</organism>
<evidence type="ECO:0000313" key="2">
    <source>
        <dbReference type="EMBL" id="KAL0416953.1"/>
    </source>
</evidence>
<dbReference type="EMBL" id="JACGWN010000012">
    <property type="protein sequence ID" value="KAL0416953.1"/>
    <property type="molecule type" value="Genomic_DNA"/>
</dbReference>
<reference evidence="2" key="1">
    <citation type="submission" date="2020-06" db="EMBL/GenBank/DDBJ databases">
        <authorList>
            <person name="Li T."/>
            <person name="Hu X."/>
            <person name="Zhang T."/>
            <person name="Song X."/>
            <person name="Zhang H."/>
            <person name="Dai N."/>
            <person name="Sheng W."/>
            <person name="Hou X."/>
            <person name="Wei L."/>
        </authorList>
    </citation>
    <scope>NUCLEOTIDE SEQUENCE</scope>
    <source>
        <strain evidence="2">KEN1</strain>
        <tissue evidence="2">Leaf</tissue>
    </source>
</reference>
<feature type="compositionally biased region" description="Basic and acidic residues" evidence="1">
    <location>
        <begin position="27"/>
        <end position="41"/>
    </location>
</feature>
<feature type="region of interest" description="Disordered" evidence="1">
    <location>
        <begin position="27"/>
        <end position="50"/>
    </location>
</feature>
<proteinExistence type="predicted"/>
<gene>
    <name evidence="2" type="ORF">Slati_3527200</name>
</gene>